<gene>
    <name evidence="1" type="ORF">SAMN05421813_1218</name>
</gene>
<dbReference type="STRING" id="990371.SAMN05421813_1218"/>
<accession>A0A1G9VIQ7</accession>
<sequence>MLIVFIHLLSQKTQSRDLNYMYKSMVNGYKSFRIPAIVSTNKGTLKNHCSLINY</sequence>
<proteinExistence type="predicted"/>
<dbReference type="AlphaFoldDB" id="A0A1G9VIQ7"/>
<dbReference type="EMBL" id="FNHH01000021">
    <property type="protein sequence ID" value="SDM72039.1"/>
    <property type="molecule type" value="Genomic_DNA"/>
</dbReference>
<reference evidence="2" key="1">
    <citation type="submission" date="2016-10" db="EMBL/GenBank/DDBJ databases">
        <authorList>
            <person name="Varghese N."/>
            <person name="Submissions S."/>
        </authorList>
    </citation>
    <scope>NUCLEOTIDE SEQUENCE [LARGE SCALE GENOMIC DNA]</scope>
    <source>
        <strain evidence="2">DSM 24536</strain>
    </source>
</reference>
<dbReference type="Proteomes" id="UP000199226">
    <property type="component" value="Unassembled WGS sequence"/>
</dbReference>
<evidence type="ECO:0000313" key="2">
    <source>
        <dbReference type="Proteomes" id="UP000199226"/>
    </source>
</evidence>
<keyword evidence="2" id="KW-1185">Reference proteome</keyword>
<protein>
    <submittedName>
        <fullName evidence="1">Uncharacterized protein</fullName>
    </submittedName>
</protein>
<evidence type="ECO:0000313" key="1">
    <source>
        <dbReference type="EMBL" id="SDM72039.1"/>
    </source>
</evidence>
<dbReference type="CDD" id="cd15482">
    <property type="entry name" value="Sialidase_non-viral"/>
    <property type="match status" value="1"/>
</dbReference>
<name>A0A1G9VIQ7_9SPHI</name>
<organism evidence="1 2">
    <name type="scientific">Daejeonella rubra</name>
    <dbReference type="NCBI Taxonomy" id="990371"/>
    <lineage>
        <taxon>Bacteria</taxon>
        <taxon>Pseudomonadati</taxon>
        <taxon>Bacteroidota</taxon>
        <taxon>Sphingobacteriia</taxon>
        <taxon>Sphingobacteriales</taxon>
        <taxon>Sphingobacteriaceae</taxon>
        <taxon>Daejeonella</taxon>
    </lineage>
</organism>